<evidence type="ECO:0000256" key="1">
    <source>
        <dbReference type="ARBA" id="ARBA00022531"/>
    </source>
</evidence>
<keyword evidence="3" id="KW-0120">Carbon dioxide fixation</keyword>
<dbReference type="OrthoDB" id="513226at2759"/>
<dbReference type="GO" id="GO:0015979">
    <property type="term" value="P:photosynthesis"/>
    <property type="evidence" value="ECO:0007669"/>
    <property type="project" value="UniProtKB-KW"/>
</dbReference>
<comment type="caution">
    <text evidence="4">The sequence shown here is derived from an EMBL/GenBank/DDBJ whole genome shotgun (WGS) entry which is preliminary data.</text>
</comment>
<dbReference type="Pfam" id="PF02341">
    <property type="entry name" value="RbcX"/>
    <property type="match status" value="1"/>
</dbReference>
<dbReference type="AlphaFoldDB" id="A0A830HVX1"/>
<keyword evidence="1" id="KW-0602">Photosynthesis</keyword>
<evidence type="ECO:0000313" key="5">
    <source>
        <dbReference type="Proteomes" id="UP000660262"/>
    </source>
</evidence>
<sequence>MHIPSDGFGGVSPERKAAQALTSLVTFAAAKAVLAQMSGSGRGALGAYNAEGYRALEYALENESLRDADAWLLKLTKANNLVGVRIAETRLAYASTDFEWDKLKELTLDQLQTGNETTMRTAAAETFGRSIEKEE</sequence>
<evidence type="ECO:0000256" key="2">
    <source>
        <dbReference type="ARBA" id="ARBA00023186"/>
    </source>
</evidence>
<reference evidence="4" key="1">
    <citation type="submission" date="2020-10" db="EMBL/GenBank/DDBJ databases">
        <title>Unveiling of a novel bifunctional photoreceptor, Dualchrome1, isolated from a cosmopolitan green alga.</title>
        <authorList>
            <person name="Suzuki S."/>
            <person name="Kawachi M."/>
        </authorList>
    </citation>
    <scope>NUCLEOTIDE SEQUENCE</scope>
    <source>
        <strain evidence="4">NIES 2893</strain>
    </source>
</reference>
<proteinExistence type="predicted"/>
<dbReference type="EMBL" id="BNJQ01000034">
    <property type="protein sequence ID" value="GHP11384.1"/>
    <property type="molecule type" value="Genomic_DNA"/>
</dbReference>
<accession>A0A830HVX1</accession>
<dbReference type="GO" id="GO:0044183">
    <property type="term" value="F:protein folding chaperone"/>
    <property type="evidence" value="ECO:0007669"/>
    <property type="project" value="InterPro"/>
</dbReference>
<dbReference type="PANTHER" id="PTHR33791:SF1">
    <property type="entry name" value="RUBISCO CHAPERONE RBCX"/>
    <property type="match status" value="1"/>
</dbReference>
<name>A0A830HVX1_9CHLO</name>
<dbReference type="GO" id="GO:0110102">
    <property type="term" value="P:ribulose bisphosphate carboxylase complex assembly"/>
    <property type="evidence" value="ECO:0007669"/>
    <property type="project" value="InterPro"/>
</dbReference>
<protein>
    <submittedName>
        <fullName evidence="4">Uncharacterized protein</fullName>
    </submittedName>
</protein>
<evidence type="ECO:0000313" key="4">
    <source>
        <dbReference type="EMBL" id="GHP11384.1"/>
    </source>
</evidence>
<dbReference type="GO" id="GO:0015977">
    <property type="term" value="P:carbon fixation"/>
    <property type="evidence" value="ECO:0007669"/>
    <property type="project" value="UniProtKB-KW"/>
</dbReference>
<evidence type="ECO:0000256" key="3">
    <source>
        <dbReference type="ARBA" id="ARBA00023300"/>
    </source>
</evidence>
<dbReference type="Gene3D" id="1.10.1200.210">
    <property type="entry name" value="Chaperonin-like RbcX"/>
    <property type="match status" value="1"/>
</dbReference>
<dbReference type="SUPFAM" id="SSF158615">
    <property type="entry name" value="RbcX-like"/>
    <property type="match status" value="1"/>
</dbReference>
<keyword evidence="5" id="KW-1185">Reference proteome</keyword>
<dbReference type="Proteomes" id="UP000660262">
    <property type="component" value="Unassembled WGS sequence"/>
</dbReference>
<organism evidence="4 5">
    <name type="scientific">Pycnococcus provasolii</name>
    <dbReference type="NCBI Taxonomy" id="41880"/>
    <lineage>
        <taxon>Eukaryota</taxon>
        <taxon>Viridiplantae</taxon>
        <taxon>Chlorophyta</taxon>
        <taxon>Pseudoscourfieldiophyceae</taxon>
        <taxon>Pseudoscourfieldiales</taxon>
        <taxon>Pycnococcaceae</taxon>
        <taxon>Pycnococcus</taxon>
    </lineage>
</organism>
<dbReference type="PANTHER" id="PTHR33791">
    <property type="entry name" value="CHAPERONIN-LIKE RBCX PROTEIN 1, CHLOROPLASTIC"/>
    <property type="match status" value="1"/>
</dbReference>
<dbReference type="InterPro" id="IPR003435">
    <property type="entry name" value="Chaperonin_RcbX"/>
</dbReference>
<gene>
    <name evidence="4" type="ORF">PPROV_001011200</name>
</gene>
<dbReference type="InterPro" id="IPR038052">
    <property type="entry name" value="Chaperonin_RbcX_sf"/>
</dbReference>
<keyword evidence="2" id="KW-0143">Chaperone</keyword>